<dbReference type="PROSITE" id="PS51257">
    <property type="entry name" value="PROKAR_LIPOPROTEIN"/>
    <property type="match status" value="1"/>
</dbReference>
<keyword evidence="1" id="KW-0732">Signal</keyword>
<dbReference type="AlphaFoldDB" id="A0AB39XQ73"/>
<reference evidence="2" key="1">
    <citation type="submission" date="2024-08" db="EMBL/GenBank/DDBJ databases">
        <authorList>
            <person name="Chaddad Z."/>
            <person name="Lamrabet M."/>
            <person name="Bouhnik O."/>
            <person name="Alami S."/>
            <person name="Wipf D."/>
            <person name="Courty P.E."/>
            <person name="Missbah El Idrissi M."/>
        </authorList>
    </citation>
    <scope>NUCLEOTIDE SEQUENCE</scope>
    <source>
        <strain evidence="2">LLZ17</strain>
    </source>
</reference>
<proteinExistence type="predicted"/>
<gene>
    <name evidence="2" type="ORF">AB8Z38_07800</name>
</gene>
<dbReference type="EMBL" id="CP165734">
    <property type="protein sequence ID" value="XDV59303.1"/>
    <property type="molecule type" value="Genomic_DNA"/>
</dbReference>
<dbReference type="RefSeq" id="WP_369723999.1">
    <property type="nucleotide sequence ID" value="NZ_CP165734.1"/>
</dbReference>
<sequence>MKLLTSGIISASLMLGCSLLIAPMALAAPQTCSVEKLQGRYVFTGQGTNYHYGAFDFDGAGKFSGKQTSLRHAIVQREALNGTYTIDQDCTGTITLKVNPVAPHTGTSS</sequence>
<feature type="chain" id="PRO_5044285429" evidence="1">
    <location>
        <begin position="28"/>
        <end position="109"/>
    </location>
</feature>
<evidence type="ECO:0000313" key="2">
    <source>
        <dbReference type="EMBL" id="XDV59303.1"/>
    </source>
</evidence>
<feature type="signal peptide" evidence="1">
    <location>
        <begin position="1"/>
        <end position="27"/>
    </location>
</feature>
<evidence type="ECO:0000256" key="1">
    <source>
        <dbReference type="SAM" id="SignalP"/>
    </source>
</evidence>
<name>A0AB39XQ73_9BRAD</name>
<organism evidence="2">
    <name type="scientific">Bradyrhizobium sp. LLZ17</name>
    <dbReference type="NCBI Taxonomy" id="3239388"/>
    <lineage>
        <taxon>Bacteria</taxon>
        <taxon>Pseudomonadati</taxon>
        <taxon>Pseudomonadota</taxon>
        <taxon>Alphaproteobacteria</taxon>
        <taxon>Hyphomicrobiales</taxon>
        <taxon>Nitrobacteraceae</taxon>
        <taxon>Bradyrhizobium</taxon>
    </lineage>
</organism>
<accession>A0AB39XQ73</accession>
<protein>
    <submittedName>
        <fullName evidence="2">Uncharacterized protein</fullName>
    </submittedName>
</protein>